<dbReference type="AlphaFoldDB" id="U5QS94"/>
<dbReference type="GO" id="GO:0003700">
    <property type="term" value="F:DNA-binding transcription factor activity"/>
    <property type="evidence" value="ECO:0007669"/>
    <property type="project" value="TreeGrafter"/>
</dbReference>
<feature type="DNA-binding region" description="H-T-H motif" evidence="4">
    <location>
        <begin position="32"/>
        <end position="51"/>
    </location>
</feature>
<sequence length="214" mass="24239">MPVQTRSSLETRHRLIEAAVAVFARAGLQGATTREIARTAAVNEVTLFRHFKNKEQLLQAVVDYSFSLQKQTLEPCEEWTGNVREDVRRYARLYYQMLESNEALIRMFIGEAKRHPEAARAILHEAARARRERKTAYLRTLQQQGKIRPDIDPAVAVDLFTGMLLAGVLRSGLATVEYSRERYLDSCVDLWLRGLALADASAPSATSEPHDPDR</sequence>
<dbReference type="Proteomes" id="UP000017396">
    <property type="component" value="Chromosome"/>
</dbReference>
<evidence type="ECO:0000313" key="6">
    <source>
        <dbReference type="EMBL" id="AGY60580.1"/>
    </source>
</evidence>
<dbReference type="PANTHER" id="PTHR30055:SF226">
    <property type="entry name" value="HTH-TYPE TRANSCRIPTIONAL REGULATOR PKSA"/>
    <property type="match status" value="1"/>
</dbReference>
<dbReference type="STRING" id="1183438.GKIL_4334"/>
<feature type="domain" description="HTH tetR-type" evidence="5">
    <location>
        <begin position="9"/>
        <end position="69"/>
    </location>
</feature>
<evidence type="ECO:0000256" key="2">
    <source>
        <dbReference type="ARBA" id="ARBA00023125"/>
    </source>
</evidence>
<dbReference type="PANTHER" id="PTHR30055">
    <property type="entry name" value="HTH-TYPE TRANSCRIPTIONAL REGULATOR RUTR"/>
    <property type="match status" value="1"/>
</dbReference>
<dbReference type="InterPro" id="IPR050109">
    <property type="entry name" value="HTH-type_TetR-like_transc_reg"/>
</dbReference>
<dbReference type="Pfam" id="PF16859">
    <property type="entry name" value="TetR_C_11"/>
    <property type="match status" value="1"/>
</dbReference>
<organism evidence="6 7">
    <name type="scientific">Gloeobacter kilaueensis (strain ATCC BAA-2537 / CCAP 1431/1 / ULC 316 / JS1)</name>
    <dbReference type="NCBI Taxonomy" id="1183438"/>
    <lineage>
        <taxon>Bacteria</taxon>
        <taxon>Bacillati</taxon>
        <taxon>Cyanobacteriota</taxon>
        <taxon>Cyanophyceae</taxon>
        <taxon>Gloeobacterales</taxon>
        <taxon>Gloeobacteraceae</taxon>
        <taxon>Gloeobacter</taxon>
    </lineage>
</organism>
<dbReference type="InterPro" id="IPR009057">
    <property type="entry name" value="Homeodomain-like_sf"/>
</dbReference>
<dbReference type="InterPro" id="IPR001647">
    <property type="entry name" value="HTH_TetR"/>
</dbReference>
<evidence type="ECO:0000259" key="5">
    <source>
        <dbReference type="PROSITE" id="PS50977"/>
    </source>
</evidence>
<protein>
    <submittedName>
        <fullName evidence="6">TetR family transcriptional regulator</fullName>
    </submittedName>
</protein>
<dbReference type="PATRIC" id="fig|1183438.3.peg.4260"/>
<evidence type="ECO:0000256" key="3">
    <source>
        <dbReference type="ARBA" id="ARBA00023163"/>
    </source>
</evidence>
<dbReference type="InterPro" id="IPR011075">
    <property type="entry name" value="TetR_C"/>
</dbReference>
<dbReference type="PROSITE" id="PS50977">
    <property type="entry name" value="HTH_TETR_2"/>
    <property type="match status" value="1"/>
</dbReference>
<dbReference type="SUPFAM" id="SSF46689">
    <property type="entry name" value="Homeodomain-like"/>
    <property type="match status" value="1"/>
</dbReference>
<dbReference type="OrthoDB" id="277085at2"/>
<dbReference type="HOGENOM" id="CLU_069356_27_3_3"/>
<keyword evidence="7" id="KW-1185">Reference proteome</keyword>
<keyword evidence="1" id="KW-0805">Transcription regulation</keyword>
<dbReference type="Gene3D" id="1.10.357.10">
    <property type="entry name" value="Tetracycline Repressor, domain 2"/>
    <property type="match status" value="1"/>
</dbReference>
<keyword evidence="3" id="KW-0804">Transcription</keyword>
<reference evidence="6 7" key="1">
    <citation type="journal article" date="2013" name="PLoS ONE">
        <title>Cultivation and Complete Genome Sequencing of Gloeobacter kilaueensis sp. nov., from a Lava Cave in Kilauea Caldera, Hawai'i.</title>
        <authorList>
            <person name="Saw J.H."/>
            <person name="Schatz M."/>
            <person name="Brown M.V."/>
            <person name="Kunkel D.D."/>
            <person name="Foster J.S."/>
            <person name="Shick H."/>
            <person name="Christensen S."/>
            <person name="Hou S."/>
            <person name="Wan X."/>
            <person name="Donachie S.P."/>
        </authorList>
    </citation>
    <scope>NUCLEOTIDE SEQUENCE [LARGE SCALE GENOMIC DNA]</scope>
    <source>
        <strain evidence="7">JS</strain>
    </source>
</reference>
<evidence type="ECO:0000313" key="7">
    <source>
        <dbReference type="Proteomes" id="UP000017396"/>
    </source>
</evidence>
<dbReference type="Pfam" id="PF00440">
    <property type="entry name" value="TetR_N"/>
    <property type="match status" value="1"/>
</dbReference>
<dbReference type="GO" id="GO:0000976">
    <property type="term" value="F:transcription cis-regulatory region binding"/>
    <property type="evidence" value="ECO:0007669"/>
    <property type="project" value="TreeGrafter"/>
</dbReference>
<dbReference type="eggNOG" id="COG1309">
    <property type="taxonomic scope" value="Bacteria"/>
</dbReference>
<dbReference type="PRINTS" id="PR00455">
    <property type="entry name" value="HTHTETR"/>
</dbReference>
<keyword evidence="2 4" id="KW-0238">DNA-binding</keyword>
<gene>
    <name evidence="6" type="ORF">GKIL_4334</name>
</gene>
<dbReference type="SUPFAM" id="SSF48498">
    <property type="entry name" value="Tetracyclin repressor-like, C-terminal domain"/>
    <property type="match status" value="1"/>
</dbReference>
<accession>U5QS94</accession>
<evidence type="ECO:0000256" key="1">
    <source>
        <dbReference type="ARBA" id="ARBA00023015"/>
    </source>
</evidence>
<dbReference type="EMBL" id="CP003587">
    <property type="protein sequence ID" value="AGY60580.1"/>
    <property type="molecule type" value="Genomic_DNA"/>
</dbReference>
<evidence type="ECO:0000256" key="4">
    <source>
        <dbReference type="PROSITE-ProRule" id="PRU00335"/>
    </source>
</evidence>
<dbReference type="InterPro" id="IPR036271">
    <property type="entry name" value="Tet_transcr_reg_TetR-rel_C_sf"/>
</dbReference>
<dbReference type="Gene3D" id="1.10.10.60">
    <property type="entry name" value="Homeodomain-like"/>
    <property type="match status" value="1"/>
</dbReference>
<dbReference type="RefSeq" id="WP_023175952.1">
    <property type="nucleotide sequence ID" value="NC_022600.1"/>
</dbReference>
<name>U5QS94_GLOK1</name>
<dbReference type="KEGG" id="glj:GKIL_4334"/>
<proteinExistence type="predicted"/>